<dbReference type="PANTHER" id="PTHR43591">
    <property type="entry name" value="METHYLTRANSFERASE"/>
    <property type="match status" value="1"/>
</dbReference>
<evidence type="ECO:0000313" key="2">
    <source>
        <dbReference type="EMBL" id="CAA9455481.1"/>
    </source>
</evidence>
<proteinExistence type="predicted"/>
<dbReference type="PANTHER" id="PTHR43591:SF24">
    <property type="entry name" value="2-METHOXY-6-POLYPRENYL-1,4-BENZOQUINOL METHYLASE, MITOCHONDRIAL"/>
    <property type="match status" value="1"/>
</dbReference>
<keyword evidence="2" id="KW-0808">Transferase</keyword>
<dbReference type="CDD" id="cd02440">
    <property type="entry name" value="AdoMet_MTases"/>
    <property type="match status" value="1"/>
</dbReference>
<organism evidence="2">
    <name type="scientific">uncultured Rubrobacteraceae bacterium</name>
    <dbReference type="NCBI Taxonomy" id="349277"/>
    <lineage>
        <taxon>Bacteria</taxon>
        <taxon>Bacillati</taxon>
        <taxon>Actinomycetota</taxon>
        <taxon>Rubrobacteria</taxon>
        <taxon>Rubrobacterales</taxon>
        <taxon>Rubrobacteraceae</taxon>
        <taxon>environmental samples</taxon>
    </lineage>
</organism>
<gene>
    <name evidence="2" type="ORF">AVDCRST_MAG58-1402</name>
</gene>
<protein>
    <submittedName>
        <fullName evidence="2">UbiE/COQ5 methyltransferase</fullName>
    </submittedName>
</protein>
<sequence>MTGGPVRDRWAEWLLERRHGGDPEDLKTTMDFLAPVRDRVLRNAALMGGETLLDVGAGDGLIAFGALELLGEGGHVIFSDISRDLLDHSRSLARQMGVLDRCEFVHASADDLSVLEEASIDVVTTRSVLIYVKNKRRTFEEFHRVLKPGGRLSIFEPINRFNTVDWSSESGIYLGHDVTPVKDLAVRVQAIYERIQPRETDPMLDFDERDLLAHSEEAGFGGVHLEYEANITHGNPYLSEGRGWETLLKTSGNPKIPTLEEAMNEALTAEEIEGFTAHLRPLVERNEGKGMSAHAYLWAVK</sequence>
<dbReference type="EMBL" id="CADCVF010000035">
    <property type="protein sequence ID" value="CAA9455481.1"/>
    <property type="molecule type" value="Genomic_DNA"/>
</dbReference>
<accession>A0A6J4QUH0</accession>
<reference evidence="2" key="1">
    <citation type="submission" date="2020-02" db="EMBL/GenBank/DDBJ databases">
        <authorList>
            <person name="Meier V. D."/>
        </authorList>
    </citation>
    <scope>NUCLEOTIDE SEQUENCE</scope>
    <source>
        <strain evidence="2">AVDCRST_MAG58</strain>
    </source>
</reference>
<dbReference type="GO" id="GO:0032259">
    <property type="term" value="P:methylation"/>
    <property type="evidence" value="ECO:0007669"/>
    <property type="project" value="UniProtKB-KW"/>
</dbReference>
<feature type="domain" description="Methyltransferase" evidence="1">
    <location>
        <begin position="49"/>
        <end position="157"/>
    </location>
</feature>
<dbReference type="InterPro" id="IPR025714">
    <property type="entry name" value="Methyltranfer_dom"/>
</dbReference>
<name>A0A6J4QUH0_9ACTN</name>
<dbReference type="GO" id="GO:0008168">
    <property type="term" value="F:methyltransferase activity"/>
    <property type="evidence" value="ECO:0007669"/>
    <property type="project" value="UniProtKB-KW"/>
</dbReference>
<dbReference type="Gene3D" id="3.40.50.150">
    <property type="entry name" value="Vaccinia Virus protein VP39"/>
    <property type="match status" value="1"/>
</dbReference>
<evidence type="ECO:0000259" key="1">
    <source>
        <dbReference type="Pfam" id="PF13847"/>
    </source>
</evidence>
<dbReference type="InterPro" id="IPR029063">
    <property type="entry name" value="SAM-dependent_MTases_sf"/>
</dbReference>
<dbReference type="SUPFAM" id="SSF53335">
    <property type="entry name" value="S-adenosyl-L-methionine-dependent methyltransferases"/>
    <property type="match status" value="1"/>
</dbReference>
<keyword evidence="2" id="KW-0489">Methyltransferase</keyword>
<dbReference type="Pfam" id="PF13847">
    <property type="entry name" value="Methyltransf_31"/>
    <property type="match status" value="1"/>
</dbReference>
<dbReference type="AlphaFoldDB" id="A0A6J4QUH0"/>